<gene>
    <name evidence="3" type="ORF">NIES2135_27740</name>
</gene>
<dbReference type="AlphaFoldDB" id="A0A1Z4JHE6"/>
<keyword evidence="4" id="KW-1185">Reference proteome</keyword>
<dbReference type="Proteomes" id="UP000217895">
    <property type="component" value="Chromosome"/>
</dbReference>
<name>A0A1Z4JHE6_LEPBY</name>
<organism evidence="3 4">
    <name type="scientific">Leptolyngbya boryana NIES-2135</name>
    <dbReference type="NCBI Taxonomy" id="1973484"/>
    <lineage>
        <taxon>Bacteria</taxon>
        <taxon>Bacillati</taxon>
        <taxon>Cyanobacteriota</taxon>
        <taxon>Cyanophyceae</taxon>
        <taxon>Leptolyngbyales</taxon>
        <taxon>Leptolyngbyaceae</taxon>
        <taxon>Leptolyngbya group</taxon>
        <taxon>Leptolyngbya</taxon>
    </lineage>
</organism>
<feature type="transmembrane region" description="Helical" evidence="2">
    <location>
        <begin position="12"/>
        <end position="32"/>
    </location>
</feature>
<evidence type="ECO:0000313" key="4">
    <source>
        <dbReference type="Proteomes" id="UP000217895"/>
    </source>
</evidence>
<dbReference type="EMBL" id="AP018203">
    <property type="protein sequence ID" value="BAY55947.1"/>
    <property type="molecule type" value="Genomic_DNA"/>
</dbReference>
<evidence type="ECO:0000313" key="3">
    <source>
        <dbReference type="EMBL" id="BAY55947.1"/>
    </source>
</evidence>
<protein>
    <recommendedName>
        <fullName evidence="5">DUF2721 domain-containing protein</fullName>
    </recommendedName>
</protein>
<accession>A0A1Z4JHE6</accession>
<keyword evidence="2" id="KW-1133">Transmembrane helix</keyword>
<keyword evidence="2" id="KW-0472">Membrane</keyword>
<feature type="coiled-coil region" evidence="1">
    <location>
        <begin position="54"/>
        <end position="81"/>
    </location>
</feature>
<keyword evidence="1" id="KW-0175">Coiled coil</keyword>
<dbReference type="InterPro" id="IPR021279">
    <property type="entry name" value="DUF2721"/>
</dbReference>
<feature type="transmembrane region" description="Helical" evidence="2">
    <location>
        <begin position="84"/>
        <end position="105"/>
    </location>
</feature>
<reference evidence="3 4" key="1">
    <citation type="submission" date="2017-06" db="EMBL/GenBank/DDBJ databases">
        <title>Genome sequencing of cyanobaciteial culture collection at National Institute for Environmental Studies (NIES).</title>
        <authorList>
            <person name="Hirose Y."/>
            <person name="Shimura Y."/>
            <person name="Fujisawa T."/>
            <person name="Nakamura Y."/>
            <person name="Kawachi M."/>
        </authorList>
    </citation>
    <scope>NUCLEOTIDE SEQUENCE [LARGE SCALE GENOMIC DNA]</scope>
    <source>
        <strain evidence="3 4">NIES-2135</strain>
    </source>
</reference>
<evidence type="ECO:0000256" key="2">
    <source>
        <dbReference type="SAM" id="Phobius"/>
    </source>
</evidence>
<sequence>MSIDDTTQLIQLILNSVLMLLACAFVLGGLLLRRSVIENRLQITNIEYFQILDRFEQSNRLAMLQKQLRHLQQRVKTANNGILVMYYALTLFVASTLLLSIRTVISAEWLITSSMAVFVAGVGVLLFSVAIVLLDLHQSDRPFWQEMRDILSTDLPKKRRVKKIRVARSIRRVAVR</sequence>
<feature type="transmembrane region" description="Helical" evidence="2">
    <location>
        <begin position="111"/>
        <end position="134"/>
    </location>
</feature>
<keyword evidence="2" id="KW-0812">Transmembrane</keyword>
<dbReference type="Pfam" id="PF11026">
    <property type="entry name" value="DUF2721"/>
    <property type="match status" value="1"/>
</dbReference>
<evidence type="ECO:0008006" key="5">
    <source>
        <dbReference type="Google" id="ProtNLM"/>
    </source>
</evidence>
<evidence type="ECO:0000256" key="1">
    <source>
        <dbReference type="SAM" id="Coils"/>
    </source>
</evidence>
<proteinExistence type="predicted"/>